<evidence type="ECO:0000256" key="3">
    <source>
        <dbReference type="ARBA" id="ARBA00022801"/>
    </source>
</evidence>
<dbReference type="InterPro" id="IPR000560">
    <property type="entry name" value="His_Pase_clade-2"/>
</dbReference>
<dbReference type="PROSITE" id="PS00616">
    <property type="entry name" value="HIS_ACID_PHOSPHAT_1"/>
    <property type="match status" value="1"/>
</dbReference>
<name>A0A117E2K6_ASPNG</name>
<dbReference type="GO" id="GO:0003993">
    <property type="term" value="F:acid phosphatase activity"/>
    <property type="evidence" value="ECO:0007669"/>
    <property type="project" value="TreeGrafter"/>
</dbReference>
<dbReference type="PANTHER" id="PTHR20963:SF23">
    <property type="entry name" value="3-PHYTASE"/>
    <property type="match status" value="1"/>
</dbReference>
<dbReference type="PANTHER" id="PTHR20963">
    <property type="entry name" value="MULTIPLE INOSITOL POLYPHOSPHATE PHOSPHATASE-RELATED"/>
    <property type="match status" value="1"/>
</dbReference>
<gene>
    <name evidence="5" type="ORF">ABL_08434</name>
</gene>
<accession>A0A117E2K6</accession>
<dbReference type="GO" id="GO:0016158">
    <property type="term" value="F:inositol hexakisphosphate 3-phosphatase activity"/>
    <property type="evidence" value="ECO:0007669"/>
    <property type="project" value="UniProtKB-EC"/>
</dbReference>
<dbReference type="VEuPathDB" id="FungiDB:M747DRAFT_269311"/>
<dbReference type="AlphaFoldDB" id="A0A117E2K6"/>
<dbReference type="InterPro" id="IPR029033">
    <property type="entry name" value="His_PPase_superfam"/>
</dbReference>
<keyword evidence="3" id="KW-0378">Hydrolase</keyword>
<proteinExistence type="inferred from homology"/>
<reference evidence="6" key="1">
    <citation type="journal article" date="2016" name="Genome Announc.">
        <title>Draft genome sequence of Aspergillus niger strain An76.</title>
        <authorList>
            <person name="Gong W."/>
            <person name="Cheng Z."/>
            <person name="Zhang H."/>
            <person name="Liu L."/>
            <person name="Gao P."/>
            <person name="Wang L."/>
        </authorList>
    </citation>
    <scope>NUCLEOTIDE SEQUENCE [LARGE SCALE GENOMIC DNA]</scope>
    <source>
        <strain evidence="6">An76</strain>
    </source>
</reference>
<dbReference type="OrthoDB" id="6509975at2759"/>
<dbReference type="EC" id="3.1.3.8" evidence="2"/>
<dbReference type="PaxDb" id="5061-CADANGAP00007434"/>
<dbReference type="SUPFAM" id="SSF53254">
    <property type="entry name" value="Phosphoglycerate mutase-like"/>
    <property type="match status" value="1"/>
</dbReference>
<evidence type="ECO:0000256" key="2">
    <source>
        <dbReference type="ARBA" id="ARBA00012632"/>
    </source>
</evidence>
<dbReference type="VEuPathDB" id="FungiDB:ATCC64974_6100"/>
<dbReference type="OMA" id="ANSPWFA"/>
<comment type="caution">
    <text evidence="5">The sequence shown here is derived from an EMBL/GenBank/DDBJ whole genome shotgun (WGS) entry which is preliminary data.</text>
</comment>
<comment type="similarity">
    <text evidence="1">Belongs to the histidine acid phosphatase family.</text>
</comment>
<dbReference type="InterPro" id="IPR033379">
    <property type="entry name" value="Acid_Pase_AS"/>
</dbReference>
<protein>
    <recommendedName>
        <fullName evidence="2">3-phytase</fullName>
        <ecNumber evidence="2">3.1.3.8</ecNumber>
    </recommendedName>
</protein>
<evidence type="ECO:0000256" key="4">
    <source>
        <dbReference type="SAM" id="SignalP"/>
    </source>
</evidence>
<keyword evidence="4" id="KW-0732">Signal</keyword>
<sequence length="575" mass="62824">MKLIPIFTTLALAGATSAATCTAGLNYCADTLAPLDSNNNDAMRQAITAYGDSDNAIRMWTWDIYVFHCNNDHSLTVAERPSVSPLWLLIVVSWSSAQVLAPANDILSPSTPTNQNPLQYAGGNSPYFAGPNVFGIDSSVPDKCSVQQAAYVVRHGSRFPDSGSYESWVGIKEKIQAAVNSTGFEARGSLAFIPEWTPVLTNPSLQMSQESMTGWKEATDLGYQLRARYPHFYEDGTPFYAWANAYQYPLNESRVVQTARAFVNGYLYEYADTYGTVVSVNSTGSVSAIGNSLGPSDMCPAFSSISSGGNNVTDFDATWTPKALERINSLVSGNLTFDESDILFFPYMCGYESQITGRLSPWCGVFTEDELRNYAYSQDLSYYYKVGPGSVGPAKVLFLPFLNSLMDLLSKGPGQVGTDADGGNFTVPNLIMAFLNDNQIAEMTAAMGIFDDEPSLPIDRLPAHHLYDVANWITMRGTVAFEVLSCEVESRRRMNDKTYVRILFNDAVYPIAHCQNGPGRSCLLADYMSLLGKRTKAAGSFDEYCNVTVADAPNPVAGASFFTDLSLDFLTFVKP</sequence>
<dbReference type="EMBL" id="BCMY01000018">
    <property type="protein sequence ID" value="GAQ45773.1"/>
    <property type="molecule type" value="Genomic_DNA"/>
</dbReference>
<organism evidence="5 6">
    <name type="scientific">Aspergillus niger</name>
    <dbReference type="NCBI Taxonomy" id="5061"/>
    <lineage>
        <taxon>Eukaryota</taxon>
        <taxon>Fungi</taxon>
        <taxon>Dikarya</taxon>
        <taxon>Ascomycota</taxon>
        <taxon>Pezizomycotina</taxon>
        <taxon>Eurotiomycetes</taxon>
        <taxon>Eurotiomycetidae</taxon>
        <taxon>Eurotiales</taxon>
        <taxon>Aspergillaceae</taxon>
        <taxon>Aspergillus</taxon>
        <taxon>Aspergillus subgen. Circumdati</taxon>
    </lineage>
</organism>
<feature type="signal peptide" evidence="4">
    <location>
        <begin position="1"/>
        <end position="18"/>
    </location>
</feature>
<evidence type="ECO:0000313" key="5">
    <source>
        <dbReference type="EMBL" id="GAQ45773.1"/>
    </source>
</evidence>
<dbReference type="GO" id="GO:0009277">
    <property type="term" value="C:fungal-type cell wall"/>
    <property type="evidence" value="ECO:0007669"/>
    <property type="project" value="TreeGrafter"/>
</dbReference>
<evidence type="ECO:0000256" key="1">
    <source>
        <dbReference type="ARBA" id="ARBA00005375"/>
    </source>
</evidence>
<dbReference type="Gene3D" id="3.40.50.1240">
    <property type="entry name" value="Phosphoglycerate mutase-like"/>
    <property type="match status" value="1"/>
</dbReference>
<feature type="chain" id="PRO_5007147866" description="3-phytase" evidence="4">
    <location>
        <begin position="19"/>
        <end position="575"/>
    </location>
</feature>
<dbReference type="VEuPathDB" id="FungiDB:An09g00310"/>
<dbReference type="VEuPathDB" id="FungiDB:ASPNIDRAFT2_1080076"/>
<dbReference type="CDD" id="cd07061">
    <property type="entry name" value="HP_HAP_like"/>
    <property type="match status" value="1"/>
</dbReference>
<evidence type="ECO:0000313" key="6">
    <source>
        <dbReference type="Proteomes" id="UP000068243"/>
    </source>
</evidence>
<dbReference type="Proteomes" id="UP000068243">
    <property type="component" value="Unassembled WGS sequence"/>
</dbReference>
<dbReference type="Pfam" id="PF00328">
    <property type="entry name" value="His_Phos_2"/>
    <property type="match status" value="1"/>
</dbReference>